<proteinExistence type="predicted"/>
<sequence>MWNSSIGSWETGEEVLAQTISVCSLWEQEVGHQTETREAFGKVIRMEILSDKWSFAKLGIF</sequence>
<dbReference type="EMBL" id="KQ420029">
    <property type="protein sequence ID" value="KOF81575.1"/>
    <property type="molecule type" value="Genomic_DNA"/>
</dbReference>
<evidence type="ECO:0000313" key="1">
    <source>
        <dbReference type="EMBL" id="KOF81575.1"/>
    </source>
</evidence>
<reference evidence="1" key="1">
    <citation type="submission" date="2015-07" db="EMBL/GenBank/DDBJ databases">
        <title>MeaNS - Measles Nucleotide Surveillance Program.</title>
        <authorList>
            <person name="Tran T."/>
            <person name="Druce J."/>
        </authorList>
    </citation>
    <scope>NUCLEOTIDE SEQUENCE</scope>
    <source>
        <strain evidence="1">UCB-OBI-ISO-001</strain>
        <tissue evidence="1">Gonad</tissue>
    </source>
</reference>
<protein>
    <submittedName>
        <fullName evidence="1">Uncharacterized protein</fullName>
    </submittedName>
</protein>
<gene>
    <name evidence="1" type="ORF">OCBIM_22026336mg</name>
</gene>
<name>A0A0L8GYB9_OCTBM</name>
<dbReference type="AlphaFoldDB" id="A0A0L8GYB9"/>
<accession>A0A0L8GYB9</accession>
<organism evidence="1">
    <name type="scientific">Octopus bimaculoides</name>
    <name type="common">California two-spotted octopus</name>
    <dbReference type="NCBI Taxonomy" id="37653"/>
    <lineage>
        <taxon>Eukaryota</taxon>
        <taxon>Metazoa</taxon>
        <taxon>Spiralia</taxon>
        <taxon>Lophotrochozoa</taxon>
        <taxon>Mollusca</taxon>
        <taxon>Cephalopoda</taxon>
        <taxon>Coleoidea</taxon>
        <taxon>Octopodiformes</taxon>
        <taxon>Octopoda</taxon>
        <taxon>Incirrata</taxon>
        <taxon>Octopodidae</taxon>
        <taxon>Octopus</taxon>
    </lineage>
</organism>